<evidence type="ECO:0000256" key="1">
    <source>
        <dbReference type="SAM" id="SignalP"/>
    </source>
</evidence>
<keyword evidence="1" id="KW-0732">Signal</keyword>
<dbReference type="SUPFAM" id="SSF48452">
    <property type="entry name" value="TPR-like"/>
    <property type="match status" value="1"/>
</dbReference>
<keyword evidence="3" id="KW-1185">Reference proteome</keyword>
<name>E1RCJ1_SEDSS</name>
<dbReference type="KEGG" id="ssm:Spirs_0937"/>
<feature type="chain" id="PRO_5003150579" evidence="1">
    <location>
        <begin position="29"/>
        <end position="147"/>
    </location>
</feature>
<evidence type="ECO:0000313" key="2">
    <source>
        <dbReference type="EMBL" id="ADK80071.1"/>
    </source>
</evidence>
<protein>
    <submittedName>
        <fullName evidence="2">Uncharacterized protein</fullName>
    </submittedName>
</protein>
<dbReference type="InterPro" id="IPR011990">
    <property type="entry name" value="TPR-like_helical_dom_sf"/>
</dbReference>
<organism evidence="2 3">
    <name type="scientific">Sediminispirochaeta smaragdinae (strain DSM 11293 / JCM 15392 / SEBR 4228)</name>
    <name type="common">Spirochaeta smaragdinae</name>
    <dbReference type="NCBI Taxonomy" id="573413"/>
    <lineage>
        <taxon>Bacteria</taxon>
        <taxon>Pseudomonadati</taxon>
        <taxon>Spirochaetota</taxon>
        <taxon>Spirochaetia</taxon>
        <taxon>Spirochaetales</taxon>
        <taxon>Spirochaetaceae</taxon>
        <taxon>Sediminispirochaeta</taxon>
    </lineage>
</organism>
<dbReference type="AlphaFoldDB" id="E1RCJ1"/>
<dbReference type="Gene3D" id="1.25.40.10">
    <property type="entry name" value="Tetratricopeptide repeat domain"/>
    <property type="match status" value="1"/>
</dbReference>
<feature type="signal peptide" evidence="1">
    <location>
        <begin position="1"/>
        <end position="28"/>
    </location>
</feature>
<dbReference type="Proteomes" id="UP000002318">
    <property type="component" value="Chromosome"/>
</dbReference>
<dbReference type="PROSITE" id="PS51257">
    <property type="entry name" value="PROKAR_LIPOPROTEIN"/>
    <property type="match status" value="1"/>
</dbReference>
<evidence type="ECO:0000313" key="3">
    <source>
        <dbReference type="Proteomes" id="UP000002318"/>
    </source>
</evidence>
<accession>E1RCJ1</accession>
<reference evidence="2 3" key="1">
    <citation type="journal article" date="2010" name="Stand. Genomic Sci.">
        <title>Complete genome sequence of Spirochaeta smaragdinae type strain (SEBR 4228).</title>
        <authorList>
            <person name="Mavromatis K."/>
            <person name="Yasawong M."/>
            <person name="Chertkov O."/>
            <person name="Lapidus A."/>
            <person name="Lucas S."/>
            <person name="Nolan M."/>
            <person name="Del Rio T.G."/>
            <person name="Tice H."/>
            <person name="Cheng J.F."/>
            <person name="Pitluck S."/>
            <person name="Liolios K."/>
            <person name="Ivanova N."/>
            <person name="Tapia R."/>
            <person name="Han C."/>
            <person name="Bruce D."/>
            <person name="Goodwin L."/>
            <person name="Pati A."/>
            <person name="Chen A."/>
            <person name="Palaniappan K."/>
            <person name="Land M."/>
            <person name="Hauser L."/>
            <person name="Chang Y.J."/>
            <person name="Jeffries C.D."/>
            <person name="Detter J.C."/>
            <person name="Rohde M."/>
            <person name="Brambilla E."/>
            <person name="Spring S."/>
            <person name="Goker M."/>
            <person name="Sikorski J."/>
            <person name="Woyke T."/>
            <person name="Bristow J."/>
            <person name="Eisen J.A."/>
            <person name="Markowitz V."/>
            <person name="Hugenholtz P."/>
            <person name="Klenk H.P."/>
            <person name="Kyrpides N.C."/>
        </authorList>
    </citation>
    <scope>NUCLEOTIDE SEQUENCE [LARGE SCALE GENOMIC DNA]</scope>
    <source>
        <strain evidence="3">DSM 11293 / JCM 15392 / SEBR 4228</strain>
    </source>
</reference>
<proteinExistence type="predicted"/>
<sequence>MKCRNLFSYLTAAIVVSILSFSILASCASEPEPVLSDLTPAQIFQQAQEAASNDKFQRAIEYYHYFLDSYPNETSRRVEAEYEIAFLIHKMGNDQEALRLFDALLEKYRSEEAAVYPQWPKVLATKVSEEIRQQQQGNQTPPATEAE</sequence>
<dbReference type="EMBL" id="CP002116">
    <property type="protein sequence ID" value="ADK80071.1"/>
    <property type="molecule type" value="Genomic_DNA"/>
</dbReference>
<dbReference type="RefSeq" id="WP_013253535.1">
    <property type="nucleotide sequence ID" value="NC_014364.1"/>
</dbReference>
<gene>
    <name evidence="2" type="ordered locus">Spirs_0937</name>
</gene>
<dbReference type="STRING" id="573413.Spirs_0937"/>
<dbReference type="HOGENOM" id="CLU_120991_1_0_12"/>